<keyword evidence="1" id="KW-0596">Phosphopantetheine</keyword>
<organism evidence="5">
    <name type="scientific">Streptomyces sp. SID7499</name>
    <dbReference type="NCBI Taxonomy" id="2706086"/>
    <lineage>
        <taxon>Bacteria</taxon>
        <taxon>Bacillati</taxon>
        <taxon>Actinomycetota</taxon>
        <taxon>Actinomycetes</taxon>
        <taxon>Kitasatosporales</taxon>
        <taxon>Streptomycetaceae</taxon>
        <taxon>Streptomyces</taxon>
    </lineage>
</organism>
<evidence type="ECO:0000256" key="3">
    <source>
        <dbReference type="SAM" id="MobiDB-lite"/>
    </source>
</evidence>
<keyword evidence="2" id="KW-0597">Phosphoprotein</keyword>
<dbReference type="AlphaFoldDB" id="A0A6G3XMV7"/>
<name>A0A6G3XMV7_9ACTN</name>
<accession>A0A6G3XMV7</accession>
<dbReference type="PANTHER" id="PTHR44845">
    <property type="entry name" value="CARRIER DOMAIN-CONTAINING PROTEIN"/>
    <property type="match status" value="1"/>
</dbReference>
<dbReference type="FunFam" id="3.30.300.30:FF:000010">
    <property type="entry name" value="Enterobactin synthetase component F"/>
    <property type="match status" value="1"/>
</dbReference>
<gene>
    <name evidence="5" type="ORF">G3M58_73405</name>
</gene>
<reference evidence="5" key="1">
    <citation type="submission" date="2020-01" db="EMBL/GenBank/DDBJ databases">
        <title>Insect and environment-associated Actinomycetes.</title>
        <authorList>
            <person name="Currrie C."/>
            <person name="Chevrette M."/>
            <person name="Carlson C."/>
            <person name="Stubbendieck R."/>
            <person name="Wendt-Pienkowski E."/>
        </authorList>
    </citation>
    <scope>NUCLEOTIDE SEQUENCE</scope>
    <source>
        <strain evidence="5">SID7499</strain>
    </source>
</reference>
<feature type="non-terminal residue" evidence="5">
    <location>
        <position position="111"/>
    </location>
</feature>
<feature type="domain" description="AMP-binding enzyme C-terminal" evidence="4">
    <location>
        <begin position="9"/>
        <end position="82"/>
    </location>
</feature>
<dbReference type="Gene3D" id="3.30.300.30">
    <property type="match status" value="1"/>
</dbReference>
<evidence type="ECO:0000256" key="2">
    <source>
        <dbReference type="ARBA" id="ARBA00022553"/>
    </source>
</evidence>
<sequence length="111" mass="11966">RGFRVEIGEIENALLRQPDVARAAVVLREDTPGDQRLVAYVVPEGPLNTAALAGRTAAELPDYMVPSAYVVLDELPLSPHGKVDRRALPAPDHPVAVPGRGPRTPQEEILC</sequence>
<dbReference type="InterPro" id="IPR045851">
    <property type="entry name" value="AMP-bd_C_sf"/>
</dbReference>
<comment type="caution">
    <text evidence="5">The sequence shown here is derived from an EMBL/GenBank/DDBJ whole genome shotgun (WGS) entry which is preliminary data.</text>
</comment>
<evidence type="ECO:0000259" key="4">
    <source>
        <dbReference type="Pfam" id="PF13193"/>
    </source>
</evidence>
<dbReference type="InterPro" id="IPR025110">
    <property type="entry name" value="AMP-bd_C"/>
</dbReference>
<dbReference type="SUPFAM" id="SSF56801">
    <property type="entry name" value="Acetyl-CoA synthetase-like"/>
    <property type="match status" value="1"/>
</dbReference>
<dbReference type="GO" id="GO:0044550">
    <property type="term" value="P:secondary metabolite biosynthetic process"/>
    <property type="evidence" value="ECO:0007669"/>
    <property type="project" value="UniProtKB-ARBA"/>
</dbReference>
<evidence type="ECO:0000313" key="5">
    <source>
        <dbReference type="EMBL" id="NEE19155.1"/>
    </source>
</evidence>
<feature type="region of interest" description="Disordered" evidence="3">
    <location>
        <begin position="82"/>
        <end position="111"/>
    </location>
</feature>
<proteinExistence type="predicted"/>
<dbReference type="EMBL" id="JAAGMN010007749">
    <property type="protein sequence ID" value="NEE19155.1"/>
    <property type="molecule type" value="Genomic_DNA"/>
</dbReference>
<dbReference type="Pfam" id="PF13193">
    <property type="entry name" value="AMP-binding_C"/>
    <property type="match status" value="1"/>
</dbReference>
<evidence type="ECO:0000256" key="1">
    <source>
        <dbReference type="ARBA" id="ARBA00022450"/>
    </source>
</evidence>
<protein>
    <submittedName>
        <fullName evidence="5">Amino acid adenylation domain-containing protein</fullName>
    </submittedName>
</protein>
<dbReference type="PANTHER" id="PTHR44845:SF6">
    <property type="entry name" value="BETA-ALANINE-ACTIVATING ENZYME"/>
    <property type="match status" value="1"/>
</dbReference>
<feature type="non-terminal residue" evidence="5">
    <location>
        <position position="1"/>
    </location>
</feature>